<accession>A0A9X0CAK3</accession>
<dbReference type="AlphaFoldDB" id="A0A9X0CAK3"/>
<name>A0A9X0CAK3_9EURO</name>
<protein>
    <recommendedName>
        <fullName evidence="3">FAS1 domain-containing protein</fullName>
    </recommendedName>
</protein>
<keyword evidence="5" id="KW-1185">Reference proteome</keyword>
<dbReference type="PROSITE" id="PS50213">
    <property type="entry name" value="FAS1"/>
    <property type="match status" value="2"/>
</dbReference>
<dbReference type="Proteomes" id="UP001149954">
    <property type="component" value="Unassembled WGS sequence"/>
</dbReference>
<reference evidence="4" key="2">
    <citation type="journal article" date="2023" name="IMA Fungus">
        <title>Comparative genomic study of the Penicillium genus elucidates a diverse pangenome and 15 lateral gene transfer events.</title>
        <authorList>
            <person name="Petersen C."/>
            <person name="Sorensen T."/>
            <person name="Nielsen M.R."/>
            <person name="Sondergaard T.E."/>
            <person name="Sorensen J.L."/>
            <person name="Fitzpatrick D.A."/>
            <person name="Frisvad J.C."/>
            <person name="Nielsen K.L."/>
        </authorList>
    </citation>
    <scope>NUCLEOTIDE SEQUENCE</scope>
    <source>
        <strain evidence="4">IBT 29495</strain>
    </source>
</reference>
<dbReference type="InterPro" id="IPR000782">
    <property type="entry name" value="FAS1_domain"/>
</dbReference>
<sequence>MRSTYLLLAVAIPLASAFVIPDESILAEIVSETRPAASDHVSKIDFEMSLLGISPDKHGGPGRGGDWHDDDDYSRHGDWSEHGGWERHGEWPDDEYPEYGDWPEDPHGRWRPGDDERPGYGRRPGHGGWPDEGEERYRRIDACPGPLCRADRTTWELIKESEHTSRLAELIAGNKDLIEILNSTTANHTFFALTNHALEDLPQGKRGPSAKFITSLLQYHILPGRFSIHHIAGHQTLPTKLKESTLESKLPQRIVVREHRDGVVLNERSRVVGADMKTENGIIHIISSPLHPPPETRTLLHHAPTHFNTFTQALAHTKLTYSLDPAQRQGGTTFAPTNAAFRRLGEHTNRFLFSEKGERCLRALMQYHIVPNRTLYSDVLYSHNGEAHGLFSGHGNGHRHGQEGECVDGPEEDSAKVQLVTLLKGKELGVDVKRVFGEVDMRVNGFGKAEQLDLLASDGVVHVLDRVLVPWRNIQDRYISEKDGEELMIEELMERLDGCVYGVTREL</sequence>
<dbReference type="OrthoDB" id="7700931at2759"/>
<dbReference type="EMBL" id="JAPWDS010000002">
    <property type="protein sequence ID" value="KAJ5515057.1"/>
    <property type="molecule type" value="Genomic_DNA"/>
</dbReference>
<dbReference type="InterPro" id="IPR050904">
    <property type="entry name" value="Adhesion/Biosynth-related"/>
</dbReference>
<gene>
    <name evidence="4" type="ORF">N7463_004609</name>
</gene>
<dbReference type="PANTHER" id="PTHR10900">
    <property type="entry name" value="PERIOSTIN-RELATED"/>
    <property type="match status" value="1"/>
</dbReference>
<feature type="chain" id="PRO_5040777879" description="FAS1 domain-containing protein" evidence="2">
    <location>
        <begin position="18"/>
        <end position="507"/>
    </location>
</feature>
<reference evidence="4" key="1">
    <citation type="submission" date="2022-12" db="EMBL/GenBank/DDBJ databases">
        <authorList>
            <person name="Petersen C."/>
        </authorList>
    </citation>
    <scope>NUCLEOTIDE SEQUENCE</scope>
    <source>
        <strain evidence="4">IBT 29495</strain>
    </source>
</reference>
<dbReference type="SMART" id="SM00554">
    <property type="entry name" value="FAS1"/>
    <property type="match status" value="2"/>
</dbReference>
<evidence type="ECO:0000259" key="3">
    <source>
        <dbReference type="PROSITE" id="PS50213"/>
    </source>
</evidence>
<feature type="region of interest" description="Disordered" evidence="1">
    <location>
        <begin position="96"/>
        <end position="133"/>
    </location>
</feature>
<dbReference type="Gene3D" id="2.30.180.10">
    <property type="entry name" value="FAS1 domain"/>
    <property type="match status" value="2"/>
</dbReference>
<feature type="signal peptide" evidence="2">
    <location>
        <begin position="1"/>
        <end position="17"/>
    </location>
</feature>
<evidence type="ECO:0000256" key="1">
    <source>
        <dbReference type="SAM" id="MobiDB-lite"/>
    </source>
</evidence>
<evidence type="ECO:0000313" key="5">
    <source>
        <dbReference type="Proteomes" id="UP001149954"/>
    </source>
</evidence>
<proteinExistence type="predicted"/>
<feature type="compositionally biased region" description="Basic and acidic residues" evidence="1">
    <location>
        <begin position="104"/>
        <end position="119"/>
    </location>
</feature>
<feature type="domain" description="FAS1" evidence="3">
    <location>
        <begin position="294"/>
        <end position="468"/>
    </location>
</feature>
<evidence type="ECO:0000256" key="2">
    <source>
        <dbReference type="SAM" id="SignalP"/>
    </source>
</evidence>
<dbReference type="PANTHER" id="PTHR10900:SF125">
    <property type="entry name" value="FAS1 DOMAIN-CONTAINING PROTEIN YLR001C"/>
    <property type="match status" value="1"/>
</dbReference>
<feature type="domain" description="FAS1" evidence="3">
    <location>
        <begin position="151"/>
        <end position="290"/>
    </location>
</feature>
<dbReference type="SUPFAM" id="SSF82153">
    <property type="entry name" value="FAS1 domain"/>
    <property type="match status" value="2"/>
</dbReference>
<dbReference type="Pfam" id="PF02469">
    <property type="entry name" value="Fasciclin"/>
    <property type="match status" value="2"/>
</dbReference>
<evidence type="ECO:0000313" key="4">
    <source>
        <dbReference type="EMBL" id="KAJ5515057.1"/>
    </source>
</evidence>
<organism evidence="4 5">
    <name type="scientific">Penicillium fimorum</name>
    <dbReference type="NCBI Taxonomy" id="1882269"/>
    <lineage>
        <taxon>Eukaryota</taxon>
        <taxon>Fungi</taxon>
        <taxon>Dikarya</taxon>
        <taxon>Ascomycota</taxon>
        <taxon>Pezizomycotina</taxon>
        <taxon>Eurotiomycetes</taxon>
        <taxon>Eurotiomycetidae</taxon>
        <taxon>Eurotiales</taxon>
        <taxon>Aspergillaceae</taxon>
        <taxon>Penicillium</taxon>
    </lineage>
</organism>
<comment type="caution">
    <text evidence="4">The sequence shown here is derived from an EMBL/GenBank/DDBJ whole genome shotgun (WGS) entry which is preliminary data.</text>
</comment>
<dbReference type="InterPro" id="IPR036378">
    <property type="entry name" value="FAS1_dom_sf"/>
</dbReference>
<keyword evidence="2" id="KW-0732">Signal</keyword>